<feature type="domain" description="KTSC" evidence="1">
    <location>
        <begin position="10"/>
        <end position="70"/>
    </location>
</feature>
<protein>
    <recommendedName>
        <fullName evidence="1">KTSC domain-containing protein</fullName>
    </recommendedName>
</protein>
<dbReference type="AlphaFoldDB" id="A0A484U2N7"/>
<dbReference type="EMBL" id="CAADIO010000004">
    <property type="protein sequence ID" value="VFR81023.1"/>
    <property type="molecule type" value="Genomic_DNA"/>
</dbReference>
<gene>
    <name evidence="2" type="ORF">RAN3_2506</name>
</gene>
<proteinExistence type="predicted"/>
<evidence type="ECO:0000313" key="2">
    <source>
        <dbReference type="EMBL" id="VFR81023.1"/>
    </source>
</evidence>
<evidence type="ECO:0000259" key="1">
    <source>
        <dbReference type="Pfam" id="PF13619"/>
    </source>
</evidence>
<organism evidence="2">
    <name type="scientific">plant metagenome</name>
    <dbReference type="NCBI Taxonomy" id="1297885"/>
    <lineage>
        <taxon>unclassified sequences</taxon>
        <taxon>metagenomes</taxon>
        <taxon>organismal metagenomes</taxon>
    </lineage>
</organism>
<dbReference type="InterPro" id="IPR025309">
    <property type="entry name" value="KTSC_dom"/>
</dbReference>
<name>A0A484U2N7_9ZZZZ</name>
<reference evidence="2" key="1">
    <citation type="submission" date="2019-03" db="EMBL/GenBank/DDBJ databases">
        <authorList>
            <person name="Danneels B."/>
        </authorList>
    </citation>
    <scope>NUCLEOTIDE SEQUENCE</scope>
</reference>
<accession>A0A484U2N7</accession>
<sequence length="182" mass="19419">MNAIPLTPVQSSQIAAIGHDAGASRLAIRFAGKGAAPGPLYHYDGVSADDFAALAAAPSIGSHFYRHIKPFTERYPYTKVDESAAAPAVLRKLIRADGTQQDLVGPHAIDDVRKLIGADTLDTVRLKDRTTVMLVDDDSYGKGLPVNAEATRLYHEVCVPGTTHEIRGDVVIVPDADYARGA</sequence>
<dbReference type="Pfam" id="PF13619">
    <property type="entry name" value="KTSC"/>
    <property type="match status" value="1"/>
</dbReference>